<evidence type="ECO:0000313" key="1">
    <source>
        <dbReference type="EMBL" id="NBC44433.1"/>
    </source>
</evidence>
<proteinExistence type="predicted"/>
<reference evidence="1 2" key="1">
    <citation type="submission" date="2020-01" db="EMBL/GenBank/DDBJ databases">
        <title>The draft genome sequence of Corallococcus exiguus DSM 14696.</title>
        <authorList>
            <person name="Zhang X."/>
            <person name="Zhu H."/>
        </authorList>
    </citation>
    <scope>NUCLEOTIDE SEQUENCE [LARGE SCALE GENOMIC DNA]</scope>
    <source>
        <strain evidence="1 2">DSM 14696</strain>
    </source>
</reference>
<keyword evidence="2" id="KW-1185">Reference proteome</keyword>
<protein>
    <submittedName>
        <fullName evidence="1">Uncharacterized protein</fullName>
    </submittedName>
</protein>
<name>A0A7X4YFE4_9BACT</name>
<dbReference type="AlphaFoldDB" id="A0A7X4YFE4"/>
<gene>
    <name evidence="1" type="ORF">GTZ93_31980</name>
</gene>
<organism evidence="1 2">
    <name type="scientific">Corallococcus exiguus</name>
    <dbReference type="NCBI Taxonomy" id="83462"/>
    <lineage>
        <taxon>Bacteria</taxon>
        <taxon>Pseudomonadati</taxon>
        <taxon>Myxococcota</taxon>
        <taxon>Myxococcia</taxon>
        <taxon>Myxococcales</taxon>
        <taxon>Cystobacterineae</taxon>
        <taxon>Myxococcaceae</taxon>
        <taxon>Corallococcus</taxon>
    </lineage>
</organism>
<evidence type="ECO:0000313" key="2">
    <source>
        <dbReference type="Proteomes" id="UP000537825"/>
    </source>
</evidence>
<sequence>MPDDGAAFEEARLCLIRRYLELKGKRDLAPELSARCPGSANATSRPGP</sequence>
<comment type="caution">
    <text evidence="1">The sequence shown here is derived from an EMBL/GenBank/DDBJ whole genome shotgun (WGS) entry which is preliminary data.</text>
</comment>
<dbReference type="Proteomes" id="UP000537825">
    <property type="component" value="Unassembled WGS sequence"/>
</dbReference>
<dbReference type="RefSeq" id="WP_161663181.1">
    <property type="nucleotide sequence ID" value="NZ_CBCSLE010000001.1"/>
</dbReference>
<dbReference type="EMBL" id="JAAAPK010000010">
    <property type="protein sequence ID" value="NBC44433.1"/>
    <property type="molecule type" value="Genomic_DNA"/>
</dbReference>
<accession>A0A7X4YFE4</accession>